<proteinExistence type="predicted"/>
<gene>
    <name evidence="4" type="primary">LOC109708526</name>
</gene>
<feature type="domain" description="DUF3741" evidence="2">
    <location>
        <begin position="59"/>
        <end position="74"/>
    </location>
</feature>
<dbReference type="PANTHER" id="PTHR35499:SF1">
    <property type="entry name" value="DUF3741 DOMAIN-CONTAINING PROTEIN"/>
    <property type="match status" value="1"/>
</dbReference>
<dbReference type="InterPro" id="IPR032795">
    <property type="entry name" value="DUF3741-assoc"/>
</dbReference>
<feature type="compositionally biased region" description="Polar residues" evidence="1">
    <location>
        <begin position="229"/>
        <end position="244"/>
    </location>
</feature>
<dbReference type="Proteomes" id="UP000515123">
    <property type="component" value="Linkage group 4"/>
</dbReference>
<dbReference type="Gramene" id="Aco011055.1.mrna1">
    <property type="protein sequence ID" value="Aco011055.1.mrna1"/>
    <property type="gene ID" value="Aco011055.1.path1"/>
</dbReference>
<feature type="region of interest" description="Disordered" evidence="1">
    <location>
        <begin position="138"/>
        <end position="191"/>
    </location>
</feature>
<evidence type="ECO:0000259" key="2">
    <source>
        <dbReference type="Pfam" id="PF14383"/>
    </source>
</evidence>
<sequence length="353" mass="39576">MKNLSPSSPPPFKLKPPEAAAGCLSSILRRFLCGNSDGSDDAHLVIRNRERVEEKTPQSPGIVARLMGLETMPNFSSAASTDSIGRSRSTNSVESWPGFLNERYRPSQIKASASFREVPTYLTKENEEFLLLSFGPEDKGEKKKKKKNKGSREQKSRRREESKARRKWSADSKTDDSAPRSVCNQEGLESSQRDVVLEAECVTQNSSPVSVLDHADDGGDDDDDCDAIPNSTTLEEMNPPTKQQSSRRKLTSKNFESFDCAFPPIQRDEGLHKVDEKRERSSKHERVFPDVTDIWGHVCGLIEKDLRNNTAWVSRELRSQEGGEDVVAEIGSELLDLLLNETTLELFKNIVYV</sequence>
<protein>
    <submittedName>
        <fullName evidence="4">Uncharacterized protein LOC109708526</fullName>
    </submittedName>
</protein>
<dbReference type="AlphaFoldDB" id="A0A6P5EQT2"/>
<evidence type="ECO:0000256" key="1">
    <source>
        <dbReference type="SAM" id="MobiDB-lite"/>
    </source>
</evidence>
<dbReference type="GeneID" id="109708526"/>
<keyword evidence="3" id="KW-1185">Reference proteome</keyword>
<reference evidence="3" key="1">
    <citation type="journal article" date="2015" name="Nat. Genet.">
        <title>The pineapple genome and the evolution of CAM photosynthesis.</title>
        <authorList>
            <person name="Ming R."/>
            <person name="VanBuren R."/>
            <person name="Wai C.M."/>
            <person name="Tang H."/>
            <person name="Schatz M.C."/>
            <person name="Bowers J.E."/>
            <person name="Lyons E."/>
            <person name="Wang M.L."/>
            <person name="Chen J."/>
            <person name="Biggers E."/>
            <person name="Zhang J."/>
            <person name="Huang L."/>
            <person name="Zhang L."/>
            <person name="Miao W."/>
            <person name="Zhang J."/>
            <person name="Ye Z."/>
            <person name="Miao C."/>
            <person name="Lin Z."/>
            <person name="Wang H."/>
            <person name="Zhou H."/>
            <person name="Yim W.C."/>
            <person name="Priest H.D."/>
            <person name="Zheng C."/>
            <person name="Woodhouse M."/>
            <person name="Edger P.P."/>
            <person name="Guyot R."/>
            <person name="Guo H.B."/>
            <person name="Guo H."/>
            <person name="Zheng G."/>
            <person name="Singh R."/>
            <person name="Sharma A."/>
            <person name="Min X."/>
            <person name="Zheng Y."/>
            <person name="Lee H."/>
            <person name="Gurtowski J."/>
            <person name="Sedlazeck F.J."/>
            <person name="Harkess A."/>
            <person name="McKain M.R."/>
            <person name="Liao Z."/>
            <person name="Fang J."/>
            <person name="Liu J."/>
            <person name="Zhang X."/>
            <person name="Zhang Q."/>
            <person name="Hu W."/>
            <person name="Qin Y."/>
            <person name="Wang K."/>
            <person name="Chen L.Y."/>
            <person name="Shirley N."/>
            <person name="Lin Y.R."/>
            <person name="Liu L.Y."/>
            <person name="Hernandez A.G."/>
            <person name="Wright C.L."/>
            <person name="Bulone V."/>
            <person name="Tuskan G.A."/>
            <person name="Heath K."/>
            <person name="Zee F."/>
            <person name="Moore P.H."/>
            <person name="Sunkar R."/>
            <person name="Leebens-Mack J.H."/>
            <person name="Mockler T."/>
            <person name="Bennetzen J.L."/>
            <person name="Freeling M."/>
            <person name="Sankoff D."/>
            <person name="Paterson A.H."/>
            <person name="Zhu X."/>
            <person name="Yang X."/>
            <person name="Smith J.A."/>
            <person name="Cushman J.C."/>
            <person name="Paull R.E."/>
            <person name="Yu Q."/>
        </authorList>
    </citation>
    <scope>NUCLEOTIDE SEQUENCE [LARGE SCALE GENOMIC DNA]</scope>
    <source>
        <strain evidence="3">cv. F153</strain>
    </source>
</reference>
<feature type="compositionally biased region" description="Basic and acidic residues" evidence="1">
    <location>
        <begin position="150"/>
        <end position="178"/>
    </location>
</feature>
<evidence type="ECO:0000313" key="3">
    <source>
        <dbReference type="Proteomes" id="UP000515123"/>
    </source>
</evidence>
<evidence type="ECO:0000313" key="4">
    <source>
        <dbReference type="RefSeq" id="XP_020085904.1"/>
    </source>
</evidence>
<dbReference type="Pfam" id="PF14383">
    <property type="entry name" value="VARLMGL"/>
    <property type="match status" value="1"/>
</dbReference>
<accession>A0A6P5EQT2</accession>
<dbReference type="PANTHER" id="PTHR35499">
    <property type="entry name" value="OS05G0128300 PROTEIN"/>
    <property type="match status" value="1"/>
</dbReference>
<organism evidence="3 4">
    <name type="scientific">Ananas comosus</name>
    <name type="common">Pineapple</name>
    <name type="synonym">Ananas ananas</name>
    <dbReference type="NCBI Taxonomy" id="4615"/>
    <lineage>
        <taxon>Eukaryota</taxon>
        <taxon>Viridiplantae</taxon>
        <taxon>Streptophyta</taxon>
        <taxon>Embryophyta</taxon>
        <taxon>Tracheophyta</taxon>
        <taxon>Spermatophyta</taxon>
        <taxon>Magnoliopsida</taxon>
        <taxon>Liliopsida</taxon>
        <taxon>Poales</taxon>
        <taxon>Bromeliaceae</taxon>
        <taxon>Bromelioideae</taxon>
        <taxon>Ananas</taxon>
    </lineage>
</organism>
<reference evidence="4" key="2">
    <citation type="submission" date="2025-08" db="UniProtKB">
        <authorList>
            <consortium name="RefSeq"/>
        </authorList>
    </citation>
    <scope>IDENTIFICATION</scope>
    <source>
        <tissue evidence="4">Leaf</tissue>
    </source>
</reference>
<dbReference type="OrthoDB" id="1924799at2759"/>
<dbReference type="RefSeq" id="XP_020085904.1">
    <property type="nucleotide sequence ID" value="XM_020230315.1"/>
</dbReference>
<feature type="region of interest" description="Disordered" evidence="1">
    <location>
        <begin position="208"/>
        <end position="250"/>
    </location>
</feature>
<name>A0A6P5EQT2_ANACO</name>